<dbReference type="Gene3D" id="3.20.10.10">
    <property type="entry name" value="D-amino Acid Aminotransferase, subunit A, domain 2"/>
    <property type="match status" value="1"/>
</dbReference>
<dbReference type="EC" id="2.6.1.42" evidence="5"/>
<dbReference type="PANTHER" id="PTHR42743:SF11">
    <property type="entry name" value="AMINODEOXYCHORISMATE LYASE"/>
    <property type="match status" value="1"/>
</dbReference>
<dbReference type="PANTHER" id="PTHR42743">
    <property type="entry name" value="AMINO-ACID AMINOTRANSFERASE"/>
    <property type="match status" value="1"/>
</dbReference>
<evidence type="ECO:0000256" key="8">
    <source>
        <dbReference type="ARBA" id="ARBA00049229"/>
    </source>
</evidence>
<dbReference type="InterPro" id="IPR036038">
    <property type="entry name" value="Aminotransferase-like"/>
</dbReference>
<sequence length="273" mass="30954">MKPLCFARNQIIPSSEATLHPMDIGLIRGYGIFDFFRTENFVPLFLTDYLDRFIGSAQKTYLPLDFNKETLRNIILELIEKNDLRQGGIRMLLSGGMSDNHFSPAKGDLFIFCEDLMFPGEQKYTNGVKLSSIEHVRALAEIKTTNYTFPVWLSSNWKKEGAEDVIYHHNGLISESSRSNIFVIKNGEIFTPDQNVLHGITRKRVLELSGSIKIQPIGFDETLAADEVFMTSTTKKILPVTRIDDRQIGNGKPGKITKELIQAFQEMEQKNSG</sequence>
<comment type="catalytic activity">
    <reaction evidence="6">
        <text>L-valine + 2-oxoglutarate = 3-methyl-2-oxobutanoate + L-glutamate</text>
        <dbReference type="Rhea" id="RHEA:24813"/>
        <dbReference type="ChEBI" id="CHEBI:11851"/>
        <dbReference type="ChEBI" id="CHEBI:16810"/>
        <dbReference type="ChEBI" id="CHEBI:29985"/>
        <dbReference type="ChEBI" id="CHEBI:57762"/>
        <dbReference type="EC" id="2.6.1.42"/>
    </reaction>
</comment>
<evidence type="ECO:0000256" key="5">
    <source>
        <dbReference type="ARBA" id="ARBA00013053"/>
    </source>
</evidence>
<protein>
    <recommendedName>
        <fullName evidence="5">branched-chain-amino-acid transaminase</fullName>
        <ecNumber evidence="5">2.6.1.42</ecNumber>
    </recommendedName>
</protein>
<evidence type="ECO:0000256" key="2">
    <source>
        <dbReference type="ARBA" id="ARBA00004931"/>
    </source>
</evidence>
<dbReference type="SUPFAM" id="SSF56752">
    <property type="entry name" value="D-aminoacid aminotransferase-like PLP-dependent enzymes"/>
    <property type="match status" value="1"/>
</dbReference>
<comment type="catalytic activity">
    <reaction evidence="8">
        <text>L-leucine + 2-oxoglutarate = 4-methyl-2-oxopentanoate + L-glutamate</text>
        <dbReference type="Rhea" id="RHEA:18321"/>
        <dbReference type="ChEBI" id="CHEBI:16810"/>
        <dbReference type="ChEBI" id="CHEBI:17865"/>
        <dbReference type="ChEBI" id="CHEBI:29985"/>
        <dbReference type="ChEBI" id="CHEBI:57427"/>
        <dbReference type="EC" id="2.6.1.42"/>
    </reaction>
</comment>
<dbReference type="InterPro" id="IPR001544">
    <property type="entry name" value="Aminotrans_IV"/>
</dbReference>
<comment type="similarity">
    <text evidence="4">Belongs to the class-IV pyridoxal-phosphate-dependent aminotransferase family.</text>
</comment>
<evidence type="ECO:0000256" key="4">
    <source>
        <dbReference type="ARBA" id="ARBA00009320"/>
    </source>
</evidence>
<dbReference type="InterPro" id="IPR043132">
    <property type="entry name" value="BCAT-like_C"/>
</dbReference>
<keyword evidence="10" id="KW-1185">Reference proteome</keyword>
<dbReference type="Proteomes" id="UP000199663">
    <property type="component" value="Unassembled WGS sequence"/>
</dbReference>
<dbReference type="EMBL" id="FNQC01000004">
    <property type="protein sequence ID" value="SDY96782.1"/>
    <property type="molecule type" value="Genomic_DNA"/>
</dbReference>
<evidence type="ECO:0000256" key="7">
    <source>
        <dbReference type="ARBA" id="ARBA00048798"/>
    </source>
</evidence>
<dbReference type="InterPro" id="IPR043131">
    <property type="entry name" value="BCAT-like_N"/>
</dbReference>
<evidence type="ECO:0000256" key="6">
    <source>
        <dbReference type="ARBA" id="ARBA00048212"/>
    </source>
</evidence>
<accession>A0A1H3P6P2</accession>
<organism evidence="9 10">
    <name type="scientific">Rhodonellum ikkaensis</name>
    <dbReference type="NCBI Taxonomy" id="336829"/>
    <lineage>
        <taxon>Bacteria</taxon>
        <taxon>Pseudomonadati</taxon>
        <taxon>Bacteroidota</taxon>
        <taxon>Cytophagia</taxon>
        <taxon>Cytophagales</taxon>
        <taxon>Cytophagaceae</taxon>
        <taxon>Rhodonellum</taxon>
    </lineage>
</organism>
<evidence type="ECO:0000256" key="3">
    <source>
        <dbReference type="ARBA" id="ARBA00005072"/>
    </source>
</evidence>
<gene>
    <name evidence="9" type="ORF">SAMN05444412_10491</name>
</gene>
<dbReference type="Gene3D" id="3.30.470.10">
    <property type="match status" value="1"/>
</dbReference>
<dbReference type="CDD" id="cd00449">
    <property type="entry name" value="PLPDE_IV"/>
    <property type="match status" value="1"/>
</dbReference>
<keyword evidence="9" id="KW-0808">Transferase</keyword>
<proteinExistence type="inferred from homology"/>
<comment type="catalytic activity">
    <reaction evidence="7">
        <text>L-isoleucine + 2-oxoglutarate = (S)-3-methyl-2-oxopentanoate + L-glutamate</text>
        <dbReference type="Rhea" id="RHEA:24801"/>
        <dbReference type="ChEBI" id="CHEBI:16810"/>
        <dbReference type="ChEBI" id="CHEBI:29985"/>
        <dbReference type="ChEBI" id="CHEBI:35146"/>
        <dbReference type="ChEBI" id="CHEBI:58045"/>
        <dbReference type="EC" id="2.6.1.42"/>
    </reaction>
</comment>
<reference evidence="9 10" key="1">
    <citation type="submission" date="2016-10" db="EMBL/GenBank/DDBJ databases">
        <authorList>
            <person name="Varghese N."/>
            <person name="Submissions S."/>
        </authorList>
    </citation>
    <scope>NUCLEOTIDE SEQUENCE [LARGE SCALE GENOMIC DNA]</scope>
    <source>
        <strain evidence="9 10">DSM 17997</strain>
    </source>
</reference>
<name>A0A1H3P6P2_9BACT</name>
<comment type="pathway">
    <text evidence="3">Amino-acid biosynthesis; L-leucine biosynthesis; L-leucine from 3-methyl-2-oxobutanoate: step 4/4.</text>
</comment>
<dbReference type="InterPro" id="IPR050571">
    <property type="entry name" value="Class-IV_PLP-Dep_Aminotrnsfr"/>
</dbReference>
<comment type="caution">
    <text evidence="9">The sequence shown here is derived from an EMBL/GenBank/DDBJ whole genome shotgun (WGS) entry which is preliminary data.</text>
</comment>
<dbReference type="Pfam" id="PF01063">
    <property type="entry name" value="Aminotran_4"/>
    <property type="match status" value="1"/>
</dbReference>
<keyword evidence="9" id="KW-0032">Aminotransferase</keyword>
<comment type="pathway">
    <text evidence="1">Amino-acid biosynthesis; L-isoleucine biosynthesis; L-isoleucine from 2-oxobutanoate: step 4/4.</text>
</comment>
<evidence type="ECO:0000313" key="9">
    <source>
        <dbReference type="EMBL" id="SDY96782.1"/>
    </source>
</evidence>
<dbReference type="RefSeq" id="WP_019599811.1">
    <property type="nucleotide sequence ID" value="NZ_FNQC01000004.1"/>
</dbReference>
<dbReference type="GO" id="GO:0008483">
    <property type="term" value="F:transaminase activity"/>
    <property type="evidence" value="ECO:0007669"/>
    <property type="project" value="UniProtKB-KW"/>
</dbReference>
<evidence type="ECO:0000313" key="10">
    <source>
        <dbReference type="Proteomes" id="UP000199663"/>
    </source>
</evidence>
<comment type="pathway">
    <text evidence="2">Amino-acid biosynthesis; L-valine biosynthesis; L-valine from pyruvate: step 4/4.</text>
</comment>
<evidence type="ECO:0000256" key="1">
    <source>
        <dbReference type="ARBA" id="ARBA00004824"/>
    </source>
</evidence>